<organism evidence="1 2">
    <name type="scientific">Streptomyces palmae</name>
    <dbReference type="NCBI Taxonomy" id="1701085"/>
    <lineage>
        <taxon>Bacteria</taxon>
        <taxon>Bacillati</taxon>
        <taxon>Actinomycetota</taxon>
        <taxon>Actinomycetes</taxon>
        <taxon>Kitasatosporales</taxon>
        <taxon>Streptomycetaceae</taxon>
        <taxon>Streptomyces</taxon>
    </lineage>
</organism>
<evidence type="ECO:0000313" key="1">
    <source>
        <dbReference type="EMBL" id="TGB15975.1"/>
    </source>
</evidence>
<accession>A0A4Z0HDN8</accession>
<evidence type="ECO:0000313" key="2">
    <source>
        <dbReference type="Proteomes" id="UP000297948"/>
    </source>
</evidence>
<dbReference type="Proteomes" id="UP000297948">
    <property type="component" value="Unassembled WGS sequence"/>
</dbReference>
<proteinExistence type="predicted"/>
<dbReference type="EMBL" id="SRID01000032">
    <property type="protein sequence ID" value="TGB15975.1"/>
    <property type="molecule type" value="Genomic_DNA"/>
</dbReference>
<gene>
    <name evidence="1" type="ORF">E4099_05840</name>
</gene>
<dbReference type="OrthoDB" id="3478973at2"/>
<comment type="caution">
    <text evidence="1">The sequence shown here is derived from an EMBL/GenBank/DDBJ whole genome shotgun (WGS) entry which is preliminary data.</text>
</comment>
<keyword evidence="2" id="KW-1185">Reference proteome</keyword>
<sequence>MAEAHLEQLAQLWNEFRAMRFPSGFYQREPEGECMVMMDSMLAGCISSALDGLLDDGRRDILQARIAVLGTILACVADDEYATRYFTPLRGTAVPAAEVDRARRE</sequence>
<name>A0A4Z0HDN8_9ACTN</name>
<dbReference type="RefSeq" id="WP_135337865.1">
    <property type="nucleotide sequence ID" value="NZ_JBHLTX010000081.1"/>
</dbReference>
<dbReference type="AlphaFoldDB" id="A0A4Z0HDN8"/>
<protein>
    <submittedName>
        <fullName evidence="1">Uncharacterized protein</fullName>
    </submittedName>
</protein>
<reference evidence="1 2" key="1">
    <citation type="submission" date="2019-03" db="EMBL/GenBank/DDBJ databases">
        <authorList>
            <person name="Gonzalez-Pimentel J.L."/>
        </authorList>
    </citation>
    <scope>NUCLEOTIDE SEQUENCE [LARGE SCALE GENOMIC DNA]</scope>
    <source>
        <strain evidence="1 2">JCM 31289</strain>
    </source>
</reference>